<dbReference type="InterPro" id="IPR009057">
    <property type="entry name" value="Homeodomain-like_sf"/>
</dbReference>
<feature type="domain" description="Myb-like" evidence="5">
    <location>
        <begin position="72"/>
        <end position="123"/>
    </location>
</feature>
<dbReference type="InterPro" id="IPR001005">
    <property type="entry name" value="SANT/Myb"/>
</dbReference>
<feature type="domain" description="Myb-like" evidence="5">
    <location>
        <begin position="124"/>
        <end position="174"/>
    </location>
</feature>
<reference evidence="7 8" key="1">
    <citation type="submission" date="2024-04" db="EMBL/GenBank/DDBJ databases">
        <title>Tritrichomonas musculus Genome.</title>
        <authorList>
            <person name="Alves-Ferreira E."/>
            <person name="Grigg M."/>
            <person name="Lorenzi H."/>
            <person name="Galac M."/>
        </authorList>
    </citation>
    <scope>NUCLEOTIDE SEQUENCE [LARGE SCALE GENOMIC DNA]</scope>
    <source>
        <strain evidence="7 8">EAF2021</strain>
    </source>
</reference>
<evidence type="ECO:0000256" key="1">
    <source>
        <dbReference type="ARBA" id="ARBA00023015"/>
    </source>
</evidence>
<evidence type="ECO:0000256" key="2">
    <source>
        <dbReference type="ARBA" id="ARBA00023125"/>
    </source>
</evidence>
<evidence type="ECO:0000259" key="6">
    <source>
        <dbReference type="PROSITE" id="PS51294"/>
    </source>
</evidence>
<keyword evidence="1" id="KW-0805">Transcription regulation</keyword>
<comment type="caution">
    <text evidence="7">The sequence shown here is derived from an EMBL/GenBank/DDBJ whole genome shotgun (WGS) entry which is preliminary data.</text>
</comment>
<evidence type="ECO:0000256" key="3">
    <source>
        <dbReference type="ARBA" id="ARBA00023163"/>
    </source>
</evidence>
<evidence type="ECO:0000313" key="8">
    <source>
        <dbReference type="Proteomes" id="UP001470230"/>
    </source>
</evidence>
<dbReference type="EMBL" id="JAPFFF010000010">
    <property type="protein sequence ID" value="KAK8880382.1"/>
    <property type="molecule type" value="Genomic_DNA"/>
</dbReference>
<dbReference type="SMART" id="SM00717">
    <property type="entry name" value="SANT"/>
    <property type="match status" value="2"/>
</dbReference>
<dbReference type="Proteomes" id="UP001470230">
    <property type="component" value="Unassembled WGS sequence"/>
</dbReference>
<dbReference type="SUPFAM" id="SSF46689">
    <property type="entry name" value="Homeodomain-like"/>
    <property type="match status" value="1"/>
</dbReference>
<feature type="domain" description="HTH myb-type" evidence="6">
    <location>
        <begin position="124"/>
        <end position="178"/>
    </location>
</feature>
<evidence type="ECO:0008006" key="9">
    <source>
        <dbReference type="Google" id="ProtNLM"/>
    </source>
</evidence>
<keyword evidence="8" id="KW-1185">Reference proteome</keyword>
<dbReference type="PROSITE" id="PS51294">
    <property type="entry name" value="HTH_MYB"/>
    <property type="match status" value="2"/>
</dbReference>
<proteinExistence type="predicted"/>
<sequence>MIPDRSKKSKKSYLHAETVPYANVFQPNSNVRHSMNNSYSFISCHPISSAKSSQLSCNYPIINQNNHDMQKKLHLKRSFFTEDEDRLLSMAAIKYNQSKWNLIAQCVPGKTPKQCRDRWANYLQPSLKFEPWSQEEDELLLSLVSKNGTRWSQLTSHFPNRSTNSVKNRWYWLIKNKGKDKLSKNTAKSRLSNSKRSSKCDCTDSLEKNNEIDFHKIIPNNIQYNPFNYGICSPNFYYDITDNTSEKNNYSLEKKGNPNYFSNTSNNQNIYATDQKINQNVVELKPHINSSFIPSEEDEIITFSPEELNW</sequence>
<dbReference type="CDD" id="cd00167">
    <property type="entry name" value="SANT"/>
    <property type="match status" value="2"/>
</dbReference>
<protein>
    <recommendedName>
        <fullName evidence="9">Myb-like DNA-binding domain containing protein</fullName>
    </recommendedName>
</protein>
<keyword evidence="3" id="KW-0804">Transcription</keyword>
<keyword evidence="4" id="KW-0539">Nucleus</keyword>
<feature type="domain" description="HTH myb-type" evidence="6">
    <location>
        <begin position="72"/>
        <end position="123"/>
    </location>
</feature>
<accession>A0ABR2JQ77</accession>
<dbReference type="PROSITE" id="PS50090">
    <property type="entry name" value="MYB_LIKE"/>
    <property type="match status" value="2"/>
</dbReference>
<dbReference type="Pfam" id="PF13921">
    <property type="entry name" value="Myb_DNA-bind_6"/>
    <property type="match status" value="1"/>
</dbReference>
<name>A0ABR2JQ77_9EUKA</name>
<dbReference type="PANTHER" id="PTHR46621:SF1">
    <property type="entry name" value="SNRNA-ACTIVATING PROTEIN COMPLEX SUBUNIT 4"/>
    <property type="match status" value="1"/>
</dbReference>
<organism evidence="7 8">
    <name type="scientific">Tritrichomonas musculus</name>
    <dbReference type="NCBI Taxonomy" id="1915356"/>
    <lineage>
        <taxon>Eukaryota</taxon>
        <taxon>Metamonada</taxon>
        <taxon>Parabasalia</taxon>
        <taxon>Tritrichomonadida</taxon>
        <taxon>Tritrichomonadidae</taxon>
        <taxon>Tritrichomonas</taxon>
    </lineage>
</organism>
<evidence type="ECO:0000256" key="4">
    <source>
        <dbReference type="ARBA" id="ARBA00023242"/>
    </source>
</evidence>
<evidence type="ECO:0000259" key="5">
    <source>
        <dbReference type="PROSITE" id="PS50090"/>
    </source>
</evidence>
<dbReference type="Gene3D" id="1.10.10.60">
    <property type="entry name" value="Homeodomain-like"/>
    <property type="match status" value="2"/>
</dbReference>
<evidence type="ECO:0000313" key="7">
    <source>
        <dbReference type="EMBL" id="KAK8880382.1"/>
    </source>
</evidence>
<keyword evidence="2" id="KW-0238">DNA-binding</keyword>
<dbReference type="InterPro" id="IPR017930">
    <property type="entry name" value="Myb_dom"/>
</dbReference>
<gene>
    <name evidence="7" type="ORF">M9Y10_003053</name>
</gene>
<dbReference type="PANTHER" id="PTHR46621">
    <property type="entry name" value="SNRNA-ACTIVATING PROTEIN COMPLEX SUBUNIT 4"/>
    <property type="match status" value="1"/>
</dbReference>
<dbReference type="InterPro" id="IPR051575">
    <property type="entry name" value="Myb-like_DNA-bd"/>
</dbReference>